<sequence length="93" mass="10025">MDSTITRTEITALPGSQRQQLELPASAASQLLKLRPGQRLLVQVSQGCLWLTRDGHLDDIFLPRGAQLQLQQAGNYRLGAFGPADAAVITSAL</sequence>
<reference evidence="1 2" key="1">
    <citation type="submission" date="2021-11" db="EMBL/GenBank/DDBJ databases">
        <authorList>
            <person name="Liang Q."/>
            <person name="Mou H."/>
            <person name="Liu Z."/>
        </authorList>
    </citation>
    <scope>NUCLEOTIDE SEQUENCE [LARGE SCALE GENOMIC DNA]</scope>
    <source>
        <strain evidence="1 2">CHU3</strain>
    </source>
</reference>
<keyword evidence="2" id="KW-1185">Reference proteome</keyword>
<dbReference type="EMBL" id="JAJIRN010000004">
    <property type="protein sequence ID" value="MCV2368604.1"/>
    <property type="molecule type" value="Genomic_DNA"/>
</dbReference>
<proteinExistence type="predicted"/>
<dbReference type="Proteomes" id="UP001209701">
    <property type="component" value="Unassembled WGS sequence"/>
</dbReference>
<evidence type="ECO:0000313" key="1">
    <source>
        <dbReference type="EMBL" id="MCV2368604.1"/>
    </source>
</evidence>
<gene>
    <name evidence="1" type="ORF">LNV07_10940</name>
</gene>
<dbReference type="InterPro" id="IPR021317">
    <property type="entry name" value="DUF2917"/>
</dbReference>
<comment type="caution">
    <text evidence="1">The sequence shown here is derived from an EMBL/GenBank/DDBJ whole genome shotgun (WGS) entry which is preliminary data.</text>
</comment>
<evidence type="ECO:0000313" key="2">
    <source>
        <dbReference type="Proteomes" id="UP001209701"/>
    </source>
</evidence>
<dbReference type="RefSeq" id="WP_263571191.1">
    <property type="nucleotide sequence ID" value="NZ_JAJIRN010000004.1"/>
</dbReference>
<name>A0ABT2YF08_9BURK</name>
<dbReference type="Pfam" id="PF11142">
    <property type="entry name" value="DUF2917"/>
    <property type="match status" value="1"/>
</dbReference>
<organism evidence="1 2">
    <name type="scientific">Roseateles oligotrophus</name>
    <dbReference type="NCBI Taxonomy" id="1769250"/>
    <lineage>
        <taxon>Bacteria</taxon>
        <taxon>Pseudomonadati</taxon>
        <taxon>Pseudomonadota</taxon>
        <taxon>Betaproteobacteria</taxon>
        <taxon>Burkholderiales</taxon>
        <taxon>Sphaerotilaceae</taxon>
        <taxon>Roseateles</taxon>
    </lineage>
</organism>
<accession>A0ABT2YF08</accession>
<protein>
    <submittedName>
        <fullName evidence="1">DUF2917 domain-containing protein</fullName>
    </submittedName>
</protein>